<dbReference type="Proteomes" id="UP001147760">
    <property type="component" value="Unassembled WGS sequence"/>
</dbReference>
<keyword evidence="1" id="KW-0812">Transmembrane</keyword>
<accession>A0A9W9WI20</accession>
<keyword evidence="1" id="KW-1133">Transmembrane helix</keyword>
<dbReference type="OrthoDB" id="4494341at2759"/>
<feature type="transmembrane region" description="Helical" evidence="1">
    <location>
        <begin position="87"/>
        <end position="107"/>
    </location>
</feature>
<dbReference type="EMBL" id="JAPWDO010000007">
    <property type="protein sequence ID" value="KAJ5462476.1"/>
    <property type="molecule type" value="Genomic_DNA"/>
</dbReference>
<proteinExistence type="predicted"/>
<name>A0A9W9WI20_9EURO</name>
<protein>
    <submittedName>
        <fullName evidence="2">Uncharacterized protein</fullName>
    </submittedName>
</protein>
<dbReference type="AlphaFoldDB" id="A0A9W9WI20"/>
<evidence type="ECO:0000313" key="3">
    <source>
        <dbReference type="Proteomes" id="UP001147760"/>
    </source>
</evidence>
<feature type="transmembrane region" description="Helical" evidence="1">
    <location>
        <begin position="113"/>
        <end position="135"/>
    </location>
</feature>
<reference evidence="2" key="1">
    <citation type="submission" date="2022-12" db="EMBL/GenBank/DDBJ databases">
        <authorList>
            <person name="Petersen C."/>
        </authorList>
    </citation>
    <scope>NUCLEOTIDE SEQUENCE</scope>
    <source>
        <strain evidence="2">IBT 17660</strain>
    </source>
</reference>
<sequence length="186" mass="21361">MARDRAGTLLRYLPSGTLLPRLYIYIPLSIILLILLVELFLFIIRNGVFLLRPYPYASIRYNRVGNTTESKDCTYKAPIYRGLTKTIYYRIALDSYTSLIVFVSGPYRVSKSVDYYECVLAIATDFGIVGIISYLKKLLYGYNTCTLYIHREVQILDTLVSYGAPRPDISNNNPINWDSWLTLEAL</sequence>
<evidence type="ECO:0000313" key="2">
    <source>
        <dbReference type="EMBL" id="KAJ5462476.1"/>
    </source>
</evidence>
<reference evidence="2" key="2">
    <citation type="journal article" date="2023" name="IMA Fungus">
        <title>Comparative genomic study of the Penicillium genus elucidates a diverse pangenome and 15 lateral gene transfer events.</title>
        <authorList>
            <person name="Petersen C."/>
            <person name="Sorensen T."/>
            <person name="Nielsen M.R."/>
            <person name="Sondergaard T.E."/>
            <person name="Sorensen J.L."/>
            <person name="Fitzpatrick D.A."/>
            <person name="Frisvad J.C."/>
            <person name="Nielsen K.L."/>
        </authorList>
    </citation>
    <scope>NUCLEOTIDE SEQUENCE</scope>
    <source>
        <strain evidence="2">IBT 17660</strain>
    </source>
</reference>
<evidence type="ECO:0000256" key="1">
    <source>
        <dbReference type="SAM" id="Phobius"/>
    </source>
</evidence>
<keyword evidence="3" id="KW-1185">Reference proteome</keyword>
<keyword evidence="1" id="KW-0472">Membrane</keyword>
<feature type="transmembrane region" description="Helical" evidence="1">
    <location>
        <begin position="22"/>
        <end position="44"/>
    </location>
</feature>
<comment type="caution">
    <text evidence="2">The sequence shown here is derived from an EMBL/GenBank/DDBJ whole genome shotgun (WGS) entry which is preliminary data.</text>
</comment>
<organism evidence="2 3">
    <name type="scientific">Penicillium desertorum</name>
    <dbReference type="NCBI Taxonomy" id="1303715"/>
    <lineage>
        <taxon>Eukaryota</taxon>
        <taxon>Fungi</taxon>
        <taxon>Dikarya</taxon>
        <taxon>Ascomycota</taxon>
        <taxon>Pezizomycotina</taxon>
        <taxon>Eurotiomycetes</taxon>
        <taxon>Eurotiomycetidae</taxon>
        <taxon>Eurotiales</taxon>
        <taxon>Aspergillaceae</taxon>
        <taxon>Penicillium</taxon>
    </lineage>
</organism>
<gene>
    <name evidence="2" type="ORF">N7530_010681</name>
</gene>